<dbReference type="OrthoDB" id="9804721at2"/>
<gene>
    <name evidence="1" type="ORF">FIM25_06655</name>
</gene>
<dbReference type="Proteomes" id="UP000321899">
    <property type="component" value="Unassembled WGS sequence"/>
</dbReference>
<evidence type="ECO:0000313" key="2">
    <source>
        <dbReference type="Proteomes" id="UP000321899"/>
    </source>
</evidence>
<proteinExistence type="predicted"/>
<comment type="caution">
    <text evidence="1">The sequence shown here is derived from an EMBL/GenBank/DDBJ whole genome shotgun (WGS) entry which is preliminary data.</text>
</comment>
<organism evidence="1 2">
    <name type="scientific">Desulfobotulus mexicanus</name>
    <dbReference type="NCBI Taxonomy" id="2586642"/>
    <lineage>
        <taxon>Bacteria</taxon>
        <taxon>Pseudomonadati</taxon>
        <taxon>Thermodesulfobacteriota</taxon>
        <taxon>Desulfobacteria</taxon>
        <taxon>Desulfobacterales</taxon>
        <taxon>Desulfobacteraceae</taxon>
        <taxon>Desulfobotulus</taxon>
    </lineage>
</organism>
<name>A0A5Q4VGF9_9BACT</name>
<dbReference type="AlphaFoldDB" id="A0A5Q4VGF9"/>
<dbReference type="RefSeq" id="WP_139447569.1">
    <property type="nucleotide sequence ID" value="NZ_VDMB01000006.1"/>
</dbReference>
<dbReference type="EMBL" id="VDMB01000006">
    <property type="protein sequence ID" value="TYT75071.1"/>
    <property type="molecule type" value="Genomic_DNA"/>
</dbReference>
<evidence type="ECO:0008006" key="3">
    <source>
        <dbReference type="Google" id="ProtNLM"/>
    </source>
</evidence>
<keyword evidence="2" id="KW-1185">Reference proteome</keyword>
<accession>A0A5Q4VGF9</accession>
<reference evidence="1 2" key="1">
    <citation type="submission" date="2019-06" db="EMBL/GenBank/DDBJ databases">
        <title>Desulfobotulus mexicanus sp. nov., a novel sulfate-reducing bacterium isolated from the sediment of an alkaline crater lake in Mexico.</title>
        <authorList>
            <person name="Hirschler-Rea A."/>
        </authorList>
    </citation>
    <scope>NUCLEOTIDE SEQUENCE [LARGE SCALE GENOMIC DNA]</scope>
    <source>
        <strain evidence="1 2">PAR22N</strain>
    </source>
</reference>
<sequence length="272" mass="30587">MNPRFFHVYQDTPVGREALLQTALFCRMLGAAPVVYIPETPRFLMYFEKRVVQVDLDLDIDVSDLRKRELCKARASEILASSGLDAHFIQIHHRTTPDLPDVPVDFDYMSCPVPSSARHFVYSDLGMRRLPAVAPFSVLIPSLVCRDWKSLAVFYAGDGKNEGVLAAGLAIAKNTGLPLDVFTKGSIPVIQSASFKEHVRHMVAGNKGNDFWMDVPPEALMIMGASGKGWFRESVFSTFKKELRRRLPGACIFVGPQAQKVYMRMWERDMDS</sequence>
<evidence type="ECO:0000313" key="1">
    <source>
        <dbReference type="EMBL" id="TYT75071.1"/>
    </source>
</evidence>
<protein>
    <recommendedName>
        <fullName evidence="3">Universal stress protein</fullName>
    </recommendedName>
</protein>